<evidence type="ECO:0000313" key="4">
    <source>
        <dbReference type="EMBL" id="MTJ04288.1"/>
    </source>
</evidence>
<feature type="domain" description="LptD C-terminal" evidence="2">
    <location>
        <begin position="284"/>
        <end position="646"/>
    </location>
</feature>
<comment type="caution">
    <text evidence="4">The sequence shown here is derived from an EMBL/GenBank/DDBJ whole genome shotgun (WGS) entry which is preliminary data.</text>
</comment>
<reference evidence="4 5" key="1">
    <citation type="submission" date="2019-06" db="EMBL/GenBank/DDBJ databases">
        <title>Enrichment of Autotrophic Halophilic Microorganisms from Red Sea Brine Pool Using Microbial Electrosynthesis System.</title>
        <authorList>
            <person name="Alqahtani M.F."/>
            <person name="Bajracharya S."/>
            <person name="Katuri K.P."/>
            <person name="Ali M."/>
            <person name="Saikaly P.E."/>
        </authorList>
    </citation>
    <scope>NUCLEOTIDE SEQUENCE [LARGE SCALE GENOMIC DNA]</scope>
    <source>
        <strain evidence="4">MES6</strain>
    </source>
</reference>
<dbReference type="GO" id="GO:1990351">
    <property type="term" value="C:transporter complex"/>
    <property type="evidence" value="ECO:0007669"/>
    <property type="project" value="TreeGrafter"/>
</dbReference>
<dbReference type="Pfam" id="PF19838">
    <property type="entry name" value="LptD_2"/>
    <property type="match status" value="1"/>
</dbReference>
<organism evidence="4 5">
    <name type="scientific">Sediminimonas qiaohouensis</name>
    <dbReference type="NCBI Taxonomy" id="552061"/>
    <lineage>
        <taxon>Bacteria</taxon>
        <taxon>Pseudomonadati</taxon>
        <taxon>Pseudomonadota</taxon>
        <taxon>Alphaproteobacteria</taxon>
        <taxon>Rhodobacterales</taxon>
        <taxon>Roseobacteraceae</taxon>
        <taxon>Sediminimonas</taxon>
    </lineage>
</organism>
<dbReference type="RefSeq" id="WP_273248888.1">
    <property type="nucleotide sequence ID" value="NZ_VENJ01000006.1"/>
</dbReference>
<feature type="chain" id="PRO_5029064120" description="LPS-assembly protein LptD" evidence="1">
    <location>
        <begin position="25"/>
        <end position="721"/>
    </location>
</feature>
<dbReference type="InterPro" id="IPR045659">
    <property type="entry name" value="LptD_2"/>
</dbReference>
<keyword evidence="1" id="KW-0732">Signal</keyword>
<dbReference type="InterPro" id="IPR007543">
    <property type="entry name" value="LptD_C"/>
</dbReference>
<dbReference type="InterPro" id="IPR020889">
    <property type="entry name" value="LipoPS_assembly_LptD"/>
</dbReference>
<evidence type="ECO:0000259" key="2">
    <source>
        <dbReference type="Pfam" id="PF04453"/>
    </source>
</evidence>
<dbReference type="GO" id="GO:0015920">
    <property type="term" value="P:lipopolysaccharide transport"/>
    <property type="evidence" value="ECO:0007669"/>
    <property type="project" value="InterPro"/>
</dbReference>
<dbReference type="GO" id="GO:0009279">
    <property type="term" value="C:cell outer membrane"/>
    <property type="evidence" value="ECO:0007669"/>
    <property type="project" value="UniProtKB-SubCell"/>
</dbReference>
<proteinExistence type="inferred from homology"/>
<feature type="domain" description="LPS-assembly protein LptD central" evidence="3">
    <location>
        <begin position="184"/>
        <end position="271"/>
    </location>
</feature>
<accession>A0A7C9HLA2</accession>
<dbReference type="Pfam" id="PF04453">
    <property type="entry name" value="LptD"/>
    <property type="match status" value="1"/>
</dbReference>
<name>A0A7C9HLA2_9RHOB</name>
<evidence type="ECO:0000256" key="1">
    <source>
        <dbReference type="HAMAP-Rule" id="MF_01411"/>
    </source>
</evidence>
<dbReference type="PANTHER" id="PTHR30189">
    <property type="entry name" value="LPS-ASSEMBLY PROTEIN"/>
    <property type="match status" value="1"/>
</dbReference>
<protein>
    <recommendedName>
        <fullName evidence="1">LPS-assembly protein LptD</fullName>
    </recommendedName>
</protein>
<dbReference type="EMBL" id="VENJ01000006">
    <property type="protein sequence ID" value="MTJ04288.1"/>
    <property type="molecule type" value="Genomic_DNA"/>
</dbReference>
<dbReference type="InterPro" id="IPR050218">
    <property type="entry name" value="LptD"/>
</dbReference>
<dbReference type="Proteomes" id="UP000483078">
    <property type="component" value="Unassembled WGS sequence"/>
</dbReference>
<dbReference type="AlphaFoldDB" id="A0A7C9HLA2"/>
<dbReference type="PANTHER" id="PTHR30189:SF1">
    <property type="entry name" value="LPS-ASSEMBLY PROTEIN LPTD"/>
    <property type="match status" value="1"/>
</dbReference>
<dbReference type="HAMAP" id="MF_01411">
    <property type="entry name" value="LPS_assembly_LptD"/>
    <property type="match status" value="1"/>
</dbReference>
<dbReference type="GO" id="GO:0043165">
    <property type="term" value="P:Gram-negative-bacterium-type cell outer membrane assembly"/>
    <property type="evidence" value="ECO:0007669"/>
    <property type="project" value="UniProtKB-UniRule"/>
</dbReference>
<comment type="similarity">
    <text evidence="1">Belongs to the LptD family.</text>
</comment>
<evidence type="ECO:0000313" key="5">
    <source>
        <dbReference type="Proteomes" id="UP000483078"/>
    </source>
</evidence>
<comment type="subcellular location">
    <subcellularLocation>
        <location evidence="1">Cell outer membrane</location>
    </subcellularLocation>
</comment>
<comment type="caution">
    <text evidence="1">Lacks conserved residue(s) required for the propagation of feature annotation.</text>
</comment>
<gene>
    <name evidence="1" type="primary">lptD</name>
    <name evidence="4" type="ORF">FH759_06295</name>
</gene>
<keyword evidence="1" id="KW-0472">Membrane</keyword>
<sequence precursor="true">MRARWRSFGLVLGALFLLAAPLSAQDTPRDPAAAPAGAAPAMLVADRLSVSGRTRLIAEGHVEVIQGTTRLRAQRIVYDRQGDTLELTGPIIIDDGEDTRILADSGELSTDLERGLLRGARMVLDKRVQLAANQIDRVGGRYTQLYKVAATSCRICASDTPPLWQIRAKRVVHDKEGKQLYFDQAQVRVLDVPILWVPRLRLPDPTQTRATGFLIPSLYQNSQLGLGARVPYFIRIGDHRDLTLTPYIAEHTNTLEWRYRQAYRNGRIEFKGAISDDTLGTSGVRGYLFGKGRFKLRNDFRLGFDIKATSDRAYLLEYDYSGQDRLRSGIDLTRVRRHEYIGGELSRYKTLRAGEVSATLPTMVGSATYEKRLFPSRVGGQLALSMDLLAHGRSSSLPTVGRDVARTEVAADWRRTWTLPGGLRAGLQTGIAFDGFDIRQDPATQGTHGQVTPHAAVTLRWPLKKTTPGGVTHLLQPLAMIGWTGGNRLNVPNDESTRVEFDEGNLLSLSHFPAADRRERGRTAAIGINWNRQGAGGWNADLTLGQVFFEKAQPDFTRSSGLQGTESDFLVAAQVDSPAGLGLNARGLFDADTLTLDKAEARAAWNNNGLSVGSSYIWLTQDLDENRLADQSEWAIDGSYRLSRHWTGRADWRYDLANDQASRAGVAFEYRNECVNIEVSVSRRFTSSTIVAPSTNFGFTVGLSGFSASSIDDSYARTCRK</sequence>
<evidence type="ECO:0000259" key="3">
    <source>
        <dbReference type="Pfam" id="PF19838"/>
    </source>
</evidence>
<comment type="function">
    <text evidence="1">Involved in the assembly of lipopolysaccharide (LPS) at the surface of the outer membrane.</text>
</comment>
<comment type="subunit">
    <text evidence="1">Component of the lipopolysaccharide transport and assembly complex.</text>
</comment>
<feature type="signal peptide" evidence="1">
    <location>
        <begin position="1"/>
        <end position="24"/>
    </location>
</feature>
<keyword evidence="1" id="KW-0998">Cell outer membrane</keyword>